<gene>
    <name evidence="3" type="ORF">SAMN05660991_04553</name>
</gene>
<dbReference type="PROSITE" id="PS51257">
    <property type="entry name" value="PROKAR_LIPOPROTEIN"/>
    <property type="match status" value="1"/>
</dbReference>
<proteinExistence type="predicted"/>
<dbReference type="EMBL" id="FOEE01000023">
    <property type="protein sequence ID" value="SEP28805.1"/>
    <property type="molecule type" value="Genomic_DNA"/>
</dbReference>
<evidence type="ECO:0000313" key="3">
    <source>
        <dbReference type="EMBL" id="SEP28805.1"/>
    </source>
</evidence>
<sequence>MTSSARAARAVLVAAALFTAACSTTDDGPADPPILDYPGVGGLPAADTPAGPPPASTALSDEYLGILDAAAPLGPDGDVYTVAPGPGGSVVALAGFDAARPAVVAEYVPGPGGPQLARSVEIPPVDDYSDLHVAPDGTVLVLGQVVDGDGSTLLVRIAPGATEAQVLTVATGAEAYSGGPAPIEGSALGPDGTTLAVTVNDYPGDVPFGRLLTVDAATGVVTADHQLELGAANRSTALEVAFRPDGGIALLALADLDDDGNVGDAVLAGYDADLRPDGEAVRLSGRSDAWALDLHLLDDGSAVVLVDGGPLGGSDLALFVVRDGAVTLGADLDQLEAERVPEAVAVAPDGRTAAVPYTDDGRAALATVDLATGEVVADVQLCGAEGVTVYAYAVASGVAALAACTDVAEQRAHVVLVG</sequence>
<feature type="region of interest" description="Disordered" evidence="1">
    <location>
        <begin position="28"/>
        <end position="56"/>
    </location>
</feature>
<dbReference type="AlphaFoldDB" id="A0A1H8WME3"/>
<feature type="signal peptide" evidence="2">
    <location>
        <begin position="1"/>
        <end position="25"/>
    </location>
</feature>
<dbReference type="SUPFAM" id="SSF82171">
    <property type="entry name" value="DPP6 N-terminal domain-like"/>
    <property type="match status" value="1"/>
</dbReference>
<dbReference type="OrthoDB" id="5181492at2"/>
<accession>A0A1H8WME3</accession>
<protein>
    <submittedName>
        <fullName evidence="3">Uncharacterized protein</fullName>
    </submittedName>
</protein>
<reference evidence="4" key="1">
    <citation type="submission" date="2016-10" db="EMBL/GenBank/DDBJ databases">
        <authorList>
            <person name="Varghese N."/>
            <person name="Submissions S."/>
        </authorList>
    </citation>
    <scope>NUCLEOTIDE SEQUENCE [LARGE SCALE GENOMIC DNA]</scope>
    <source>
        <strain evidence="4">DSM 45413</strain>
    </source>
</reference>
<evidence type="ECO:0000256" key="1">
    <source>
        <dbReference type="SAM" id="MobiDB-lite"/>
    </source>
</evidence>
<keyword evidence="2" id="KW-0732">Signal</keyword>
<evidence type="ECO:0000313" key="4">
    <source>
        <dbReference type="Proteomes" id="UP000198960"/>
    </source>
</evidence>
<name>A0A1H8WME3_9ACTN</name>
<dbReference type="RefSeq" id="WP_091949394.1">
    <property type="nucleotide sequence ID" value="NZ_FOEE01000023.1"/>
</dbReference>
<keyword evidence="4" id="KW-1185">Reference proteome</keyword>
<organism evidence="3 4">
    <name type="scientific">Trujillonella endophytica</name>
    <dbReference type="NCBI Taxonomy" id="673521"/>
    <lineage>
        <taxon>Bacteria</taxon>
        <taxon>Bacillati</taxon>
        <taxon>Actinomycetota</taxon>
        <taxon>Actinomycetes</taxon>
        <taxon>Geodermatophilales</taxon>
        <taxon>Geodermatophilaceae</taxon>
        <taxon>Trujillonella</taxon>
    </lineage>
</organism>
<feature type="chain" id="PRO_5038850589" evidence="2">
    <location>
        <begin position="26"/>
        <end position="418"/>
    </location>
</feature>
<evidence type="ECO:0000256" key="2">
    <source>
        <dbReference type="SAM" id="SignalP"/>
    </source>
</evidence>
<dbReference type="Proteomes" id="UP000198960">
    <property type="component" value="Unassembled WGS sequence"/>
</dbReference>